<organism evidence="2 3">
    <name type="scientific">Paenibacillus nasutitermitis</name>
    <dbReference type="NCBI Taxonomy" id="1652958"/>
    <lineage>
        <taxon>Bacteria</taxon>
        <taxon>Bacillati</taxon>
        <taxon>Bacillota</taxon>
        <taxon>Bacilli</taxon>
        <taxon>Bacillales</taxon>
        <taxon>Paenibacillaceae</taxon>
        <taxon>Paenibacillus</taxon>
    </lineage>
</organism>
<dbReference type="Proteomes" id="UP000612456">
    <property type="component" value="Unassembled WGS sequence"/>
</dbReference>
<proteinExistence type="predicted"/>
<evidence type="ECO:0000313" key="3">
    <source>
        <dbReference type="Proteomes" id="UP000612456"/>
    </source>
</evidence>
<reference evidence="2" key="1">
    <citation type="journal article" date="2014" name="Int. J. Syst. Evol. Microbiol.">
        <title>Complete genome sequence of Corynebacterium casei LMG S-19264T (=DSM 44701T), isolated from a smear-ripened cheese.</title>
        <authorList>
            <consortium name="US DOE Joint Genome Institute (JGI-PGF)"/>
            <person name="Walter F."/>
            <person name="Albersmeier A."/>
            <person name="Kalinowski J."/>
            <person name="Ruckert C."/>
        </authorList>
    </citation>
    <scope>NUCLEOTIDE SEQUENCE</scope>
    <source>
        <strain evidence="2">CGMCC 1.15178</strain>
    </source>
</reference>
<accession>A0A916Z8Q5</accession>
<reference evidence="2" key="2">
    <citation type="submission" date="2020-09" db="EMBL/GenBank/DDBJ databases">
        <authorList>
            <person name="Sun Q."/>
            <person name="Zhou Y."/>
        </authorList>
    </citation>
    <scope>NUCLEOTIDE SEQUENCE</scope>
    <source>
        <strain evidence="2">CGMCC 1.15178</strain>
    </source>
</reference>
<dbReference type="EMBL" id="BMHP01000003">
    <property type="protein sequence ID" value="GGD82062.1"/>
    <property type="molecule type" value="Genomic_DNA"/>
</dbReference>
<dbReference type="RefSeq" id="WP_188995157.1">
    <property type="nucleotide sequence ID" value="NZ_BMHP01000003.1"/>
</dbReference>
<keyword evidence="3" id="KW-1185">Reference proteome</keyword>
<protein>
    <submittedName>
        <fullName evidence="2">Uncharacterized protein</fullName>
    </submittedName>
</protein>
<evidence type="ECO:0000256" key="1">
    <source>
        <dbReference type="SAM" id="MobiDB-lite"/>
    </source>
</evidence>
<evidence type="ECO:0000313" key="2">
    <source>
        <dbReference type="EMBL" id="GGD82062.1"/>
    </source>
</evidence>
<feature type="region of interest" description="Disordered" evidence="1">
    <location>
        <begin position="48"/>
        <end position="75"/>
    </location>
</feature>
<comment type="caution">
    <text evidence="2">The sequence shown here is derived from an EMBL/GenBank/DDBJ whole genome shotgun (WGS) entry which is preliminary data.</text>
</comment>
<sequence>MQAVFSLLERSNGRIRSGGVAAVRNFLLRGGKVEAKRMQAGFSLLERQDGRSRAHGGDTARNFLDKGSQEEEKTY</sequence>
<dbReference type="AlphaFoldDB" id="A0A916Z8Q5"/>
<gene>
    <name evidence="2" type="ORF">GCM10010911_45220</name>
</gene>
<name>A0A916Z8Q5_9BACL</name>